<evidence type="ECO:0000256" key="3">
    <source>
        <dbReference type="ARBA" id="ARBA00016239"/>
    </source>
</evidence>
<dbReference type="Pfam" id="PF18707">
    <property type="entry name" value="IL2RB_N1"/>
    <property type="match status" value="1"/>
</dbReference>
<feature type="compositionally biased region" description="Gly residues" evidence="16">
    <location>
        <begin position="92"/>
        <end position="105"/>
    </location>
</feature>
<feature type="compositionally biased region" description="Pro residues" evidence="16">
    <location>
        <begin position="117"/>
        <end position="127"/>
    </location>
</feature>
<feature type="transmembrane region" description="Helical" evidence="17">
    <location>
        <begin position="474"/>
        <end position="497"/>
    </location>
</feature>
<keyword evidence="5 17" id="KW-0812">Transmembrane</keyword>
<dbReference type="PROSITE" id="PS50853">
    <property type="entry name" value="FN3"/>
    <property type="match status" value="1"/>
</dbReference>
<dbReference type="InterPro" id="IPR036116">
    <property type="entry name" value="FN3_sf"/>
</dbReference>
<dbReference type="Ensembl" id="ENSSSCT00060102971.1">
    <property type="protein sequence ID" value="ENSSSCP00060044899.1"/>
    <property type="gene ID" value="ENSSSCG00060075240.1"/>
</dbReference>
<evidence type="ECO:0000256" key="11">
    <source>
        <dbReference type="ARBA" id="ARBA00023180"/>
    </source>
</evidence>
<feature type="region of interest" description="Disordered" evidence="16">
    <location>
        <begin position="75"/>
        <end position="129"/>
    </location>
</feature>
<sequence length="784" mass="83984">MFVCESRVLIRVCVTACRCQRLEVACEMGQGWHGGEKQGPCLHGLLCAARHLFESEGVCVSVYTHACCGNTHGAPPHTTHTPPPPSAARPPSGGGRSLSGPGATGVSGFLTSQTSPASPPQALPPPTSAQEVGWPWGFSLCWLRPHQPSTTRAEGAGAGPWGDGCGASSGEKQRERAEAPCPSQGFLPQLPLVDVMAAPALSRCLSLLALLLSLAISRASTVVNGLPNASSGRCKSGTQSPEGHWHPAASHTHPILPAAASKLTCFYNSRANISCVWSWDGGLQAMPCRIHAQPDKRPWNECCELLPVRPGSWACNLILGLPDSQKLTIVDVISLSVMCREGGTWRRLLTQQFKPFDSVRLMPPNSLQVAHIGTHRCNITWNLSQFSHYLQSYVEFEVRTRSPGLSWEESPLLTLRQNQQWISLETLAPDTPYELQVRVRPQLGHQKAWSPWSQPLAFRTRPAAPGKKIPPIPWSGHIILGLIFAAVSFVFLVYFLAKCPYIGPWLKKLLKCHIPDPSEFFSQLSSEHGGDFQKWLSSPFPSSSFSPSGPAPEISPLEVLDRDAKATQLLLLQQDKGPSPAPETSGHSVTSCFTNQGYFFFHLPDALEIEACQVYFAYDPCVEEMDEGGPGAPEGALLLPLPPLSGEDDAYCTFPPGDDLLLFSPSLLGGPAPPHAALGGAGAGEARLPPSPQDGGPGDWVPQPPGPPTPGASDLVDLQSPPEHALGEEGEEGAAPSPREGASFPWASPPGHGHVRAPTSCLTLNTDAYLSLQELQDQDPARSV</sequence>
<dbReference type="GO" id="GO:0005886">
    <property type="term" value="C:plasma membrane"/>
    <property type="evidence" value="ECO:0007669"/>
    <property type="project" value="UniProtKB-SubCell"/>
</dbReference>
<dbReference type="PANTHER" id="PTHR23037:SF30">
    <property type="entry name" value="INTERLEUKIN-2 RECEPTOR SUBUNIT BETA"/>
    <property type="match status" value="1"/>
</dbReference>
<feature type="compositionally biased region" description="Polar residues" evidence="16">
    <location>
        <begin position="228"/>
        <end position="241"/>
    </location>
</feature>
<reference evidence="19" key="1">
    <citation type="submission" date="2025-08" db="UniProtKB">
        <authorList>
            <consortium name="Ensembl"/>
        </authorList>
    </citation>
    <scope>IDENTIFICATION</scope>
</reference>
<keyword evidence="10" id="KW-0675">Receptor</keyword>
<dbReference type="SUPFAM" id="SSF49265">
    <property type="entry name" value="Fibronectin type III"/>
    <property type="match status" value="2"/>
</dbReference>
<keyword evidence="6" id="KW-0732">Signal</keyword>
<comment type="subcellular location">
    <subcellularLocation>
        <location evidence="1">Cell membrane</location>
        <topology evidence="1">Single-pass type I membrane protein</topology>
    </subcellularLocation>
</comment>
<dbReference type="PANTHER" id="PTHR23037">
    <property type="entry name" value="CYTOKINE RECEPTOR"/>
    <property type="match status" value="1"/>
</dbReference>
<comment type="similarity">
    <text evidence="2">Belongs to the type I cytokine receptor family. Type 4 subfamily.</text>
</comment>
<evidence type="ECO:0000313" key="19">
    <source>
        <dbReference type="Ensembl" id="ENSSSCP00060044899.1"/>
    </source>
</evidence>
<evidence type="ECO:0000256" key="7">
    <source>
        <dbReference type="ARBA" id="ARBA00022989"/>
    </source>
</evidence>
<evidence type="ECO:0000259" key="18">
    <source>
        <dbReference type="PROSITE" id="PS50853"/>
    </source>
</evidence>
<accession>A0A8D1WUW2</accession>
<dbReference type="AlphaFoldDB" id="A0A8D1WUW2"/>
<evidence type="ECO:0000256" key="13">
    <source>
        <dbReference type="ARBA" id="ARBA00031280"/>
    </source>
</evidence>
<proteinExistence type="inferred from homology"/>
<feature type="compositionally biased region" description="Low complexity" evidence="16">
    <location>
        <begin position="733"/>
        <end position="742"/>
    </location>
</feature>
<feature type="region of interest" description="Disordered" evidence="16">
    <location>
        <begin position="228"/>
        <end position="248"/>
    </location>
</feature>
<feature type="compositionally biased region" description="Gly residues" evidence="16">
    <location>
        <begin position="156"/>
        <end position="167"/>
    </location>
</feature>
<keyword evidence="4" id="KW-1003">Cell membrane</keyword>
<comment type="function">
    <text evidence="15">Receptor for interleukin-2. This beta subunit is involved in receptor mediated endocytosis and transduces the mitogenic signals of IL2. Probably in association with IL15RA, involved in the stimulation of neutrophil phagocytosis by IL15.</text>
</comment>
<keyword evidence="11" id="KW-0325">Glycoprotein</keyword>
<dbReference type="GO" id="GO:0004896">
    <property type="term" value="F:cytokine receptor activity"/>
    <property type="evidence" value="ECO:0007669"/>
    <property type="project" value="InterPro"/>
</dbReference>
<evidence type="ECO:0000256" key="10">
    <source>
        <dbReference type="ARBA" id="ARBA00023170"/>
    </source>
</evidence>
<dbReference type="InterPro" id="IPR013783">
    <property type="entry name" value="Ig-like_fold"/>
</dbReference>
<dbReference type="InterPro" id="IPR003961">
    <property type="entry name" value="FN3_dom"/>
</dbReference>
<dbReference type="InterPro" id="IPR003531">
    <property type="entry name" value="Hempt_rcpt_S_F1_CS"/>
</dbReference>
<evidence type="ECO:0000256" key="12">
    <source>
        <dbReference type="ARBA" id="ARBA00026094"/>
    </source>
</evidence>
<evidence type="ECO:0000256" key="6">
    <source>
        <dbReference type="ARBA" id="ARBA00022729"/>
    </source>
</evidence>
<dbReference type="Proteomes" id="UP000694723">
    <property type="component" value="Unplaced"/>
</dbReference>
<dbReference type="InterPro" id="IPR040951">
    <property type="entry name" value="IL2RB_N1"/>
</dbReference>
<feature type="region of interest" description="Disordered" evidence="16">
    <location>
        <begin position="673"/>
        <end position="759"/>
    </location>
</feature>
<feature type="region of interest" description="Disordered" evidence="16">
    <location>
        <begin position="149"/>
        <end position="179"/>
    </location>
</feature>
<dbReference type="Gene3D" id="2.60.40.10">
    <property type="entry name" value="Immunoglobulins"/>
    <property type="match status" value="2"/>
</dbReference>
<dbReference type="Pfam" id="PF25788">
    <property type="entry name" value="Ig_Rha78A_N"/>
    <property type="match status" value="1"/>
</dbReference>
<dbReference type="CDD" id="cd00063">
    <property type="entry name" value="FN3"/>
    <property type="match status" value="1"/>
</dbReference>
<evidence type="ECO:0000256" key="17">
    <source>
        <dbReference type="SAM" id="Phobius"/>
    </source>
</evidence>
<evidence type="ECO:0000256" key="2">
    <source>
        <dbReference type="ARBA" id="ARBA00008280"/>
    </source>
</evidence>
<feature type="compositionally biased region" description="Low complexity" evidence="16">
    <location>
        <begin position="673"/>
        <end position="688"/>
    </location>
</feature>
<evidence type="ECO:0000256" key="8">
    <source>
        <dbReference type="ARBA" id="ARBA00023136"/>
    </source>
</evidence>
<comment type="subunit">
    <text evidence="12">Non-covalent dimer of an alpha and a beta subunit. IL2R exists in 3 different forms: a high affinity dimer, an intermediate affinity monomer (beta subunit), and a low affinity monomer (alpha subunit). The high and intermediate affinity forms also associate with a gamma subunit. Interacts with SHB upon interleukin stimulation.</text>
</comment>
<organism evidence="19 20">
    <name type="scientific">Sus scrofa</name>
    <name type="common">Pig</name>
    <dbReference type="NCBI Taxonomy" id="9823"/>
    <lineage>
        <taxon>Eukaryota</taxon>
        <taxon>Metazoa</taxon>
        <taxon>Chordata</taxon>
        <taxon>Craniata</taxon>
        <taxon>Vertebrata</taxon>
        <taxon>Euteleostomi</taxon>
        <taxon>Mammalia</taxon>
        <taxon>Eutheria</taxon>
        <taxon>Laurasiatheria</taxon>
        <taxon>Artiodactyla</taxon>
        <taxon>Suina</taxon>
        <taxon>Suidae</taxon>
        <taxon>Sus</taxon>
    </lineage>
</organism>
<evidence type="ECO:0000256" key="16">
    <source>
        <dbReference type="SAM" id="MobiDB-lite"/>
    </source>
</evidence>
<keyword evidence="7 17" id="KW-1133">Transmembrane helix</keyword>
<keyword evidence="9" id="KW-1015">Disulfide bond</keyword>
<evidence type="ECO:0000256" key="5">
    <source>
        <dbReference type="ARBA" id="ARBA00022692"/>
    </source>
</evidence>
<feature type="domain" description="Fibronectin type-III" evidence="18">
    <location>
        <begin position="363"/>
        <end position="463"/>
    </location>
</feature>
<protein>
    <recommendedName>
        <fullName evidence="3">Interleukin-2 receptor subunit beta</fullName>
    </recommendedName>
    <alternativeName>
        <fullName evidence="14">High affinity IL-2 receptor subunit beta</fullName>
    </alternativeName>
    <alternativeName>
        <fullName evidence="13">p70-75</fullName>
    </alternativeName>
</protein>
<keyword evidence="8 17" id="KW-0472">Membrane</keyword>
<evidence type="ECO:0000313" key="20">
    <source>
        <dbReference type="Proteomes" id="UP000694723"/>
    </source>
</evidence>
<evidence type="ECO:0000256" key="1">
    <source>
        <dbReference type="ARBA" id="ARBA00004251"/>
    </source>
</evidence>
<evidence type="ECO:0000256" key="15">
    <source>
        <dbReference type="ARBA" id="ARBA00045664"/>
    </source>
</evidence>
<name>A0A8D1WUW2_PIG</name>
<evidence type="ECO:0000256" key="14">
    <source>
        <dbReference type="ARBA" id="ARBA00032935"/>
    </source>
</evidence>
<evidence type="ECO:0000256" key="4">
    <source>
        <dbReference type="ARBA" id="ARBA00022475"/>
    </source>
</evidence>
<evidence type="ECO:0000256" key="9">
    <source>
        <dbReference type="ARBA" id="ARBA00023157"/>
    </source>
</evidence>
<dbReference type="PROSITE" id="PS01355">
    <property type="entry name" value="HEMATOPO_REC_S_F1"/>
    <property type="match status" value="1"/>
</dbReference>